<keyword evidence="3" id="KW-0949">S-adenosyl-L-methionine</keyword>
<keyword evidence="6" id="KW-1185">Reference proteome</keyword>
<dbReference type="GO" id="GO:0032259">
    <property type="term" value="P:methylation"/>
    <property type="evidence" value="ECO:0007669"/>
    <property type="project" value="UniProtKB-KW"/>
</dbReference>
<dbReference type="InterPro" id="IPR029063">
    <property type="entry name" value="SAM-dependent_MTases_sf"/>
</dbReference>
<protein>
    <submittedName>
        <fullName evidence="5">Putative O-methyltransferase family 2</fullName>
    </submittedName>
</protein>
<name>A0A2U3QHV1_9BACT</name>
<dbReference type="AlphaFoldDB" id="A0A2U3QHV1"/>
<dbReference type="PROSITE" id="PS51683">
    <property type="entry name" value="SAM_OMT_II"/>
    <property type="match status" value="1"/>
</dbReference>
<dbReference type="SUPFAM" id="SSF46785">
    <property type="entry name" value="Winged helix' DNA-binding domain"/>
    <property type="match status" value="1"/>
</dbReference>
<dbReference type="InterPro" id="IPR001077">
    <property type="entry name" value="COMT_C"/>
</dbReference>
<organism evidence="5 6">
    <name type="scientific">Candidatus Sulfobium mesophilum</name>
    <dbReference type="NCBI Taxonomy" id="2016548"/>
    <lineage>
        <taxon>Bacteria</taxon>
        <taxon>Pseudomonadati</taxon>
        <taxon>Nitrospirota</taxon>
        <taxon>Nitrospiria</taxon>
        <taxon>Nitrospirales</taxon>
        <taxon>Nitrospiraceae</taxon>
        <taxon>Candidatus Sulfobium</taxon>
    </lineage>
</organism>
<evidence type="ECO:0000259" key="4">
    <source>
        <dbReference type="Pfam" id="PF00891"/>
    </source>
</evidence>
<gene>
    <name evidence="5" type="ORF">NBG4_40026</name>
</gene>
<accession>A0A2U3QHV1</accession>
<evidence type="ECO:0000256" key="1">
    <source>
        <dbReference type="ARBA" id="ARBA00022603"/>
    </source>
</evidence>
<dbReference type="CDD" id="cd02440">
    <property type="entry name" value="AdoMet_MTases"/>
    <property type="match status" value="1"/>
</dbReference>
<dbReference type="PANTHER" id="PTHR11746">
    <property type="entry name" value="O-METHYLTRANSFERASE"/>
    <property type="match status" value="1"/>
</dbReference>
<sequence>MIKKTPKDIGWLRRISAFAPSRIILTANNYRIFDYLDGRGRTDESLSKAIRTDKRATGLLLNSLVAIGLLEKKDGKYLNSGVACRYLVSGKPDYQGDILRHNSILWDNWSGLDKVLKTGRPHRKSHDHESFILGMHNLALQKVNGVIKNLDFKGLKKVLDLGGGPGTYAVAFAKKGMDVTLMDFPATLRISKRTIAEAGLGRNIRLIPGDFMKDELGSGYDMIFISQIFHAYGPEECLALLRKCRISLNKGGRVIAQEFYLDESKTGPLQGAVFAINMLVNTDRGRTYTPNEMSLWMKKAGFDGIKKKLLDETVLITGTKK</sequence>
<dbReference type="Pfam" id="PF00891">
    <property type="entry name" value="Methyltransf_2"/>
    <property type="match status" value="1"/>
</dbReference>
<proteinExistence type="predicted"/>
<dbReference type="EMBL" id="OUUY01000086">
    <property type="protein sequence ID" value="SPQ00986.1"/>
    <property type="molecule type" value="Genomic_DNA"/>
</dbReference>
<feature type="domain" description="O-methyltransferase C-terminal" evidence="4">
    <location>
        <begin position="124"/>
        <end position="302"/>
    </location>
</feature>
<keyword evidence="2 5" id="KW-0808">Transferase</keyword>
<evidence type="ECO:0000313" key="5">
    <source>
        <dbReference type="EMBL" id="SPQ00986.1"/>
    </source>
</evidence>
<dbReference type="Gene3D" id="3.40.50.150">
    <property type="entry name" value="Vaccinia Virus protein VP39"/>
    <property type="match status" value="1"/>
</dbReference>
<dbReference type="InterPro" id="IPR016461">
    <property type="entry name" value="COMT-like"/>
</dbReference>
<keyword evidence="1 5" id="KW-0489">Methyltransferase</keyword>
<evidence type="ECO:0000256" key="3">
    <source>
        <dbReference type="ARBA" id="ARBA00022691"/>
    </source>
</evidence>
<dbReference type="InterPro" id="IPR036388">
    <property type="entry name" value="WH-like_DNA-bd_sf"/>
</dbReference>
<reference evidence="6" key="1">
    <citation type="submission" date="2018-03" db="EMBL/GenBank/DDBJ databases">
        <authorList>
            <person name="Zecchin S."/>
        </authorList>
    </citation>
    <scope>NUCLEOTIDE SEQUENCE [LARGE SCALE GENOMIC DNA]</scope>
</reference>
<dbReference type="SUPFAM" id="SSF53335">
    <property type="entry name" value="S-adenosyl-L-methionine-dependent methyltransferases"/>
    <property type="match status" value="1"/>
</dbReference>
<dbReference type="GO" id="GO:0008171">
    <property type="term" value="F:O-methyltransferase activity"/>
    <property type="evidence" value="ECO:0007669"/>
    <property type="project" value="InterPro"/>
</dbReference>
<dbReference type="Proteomes" id="UP000245125">
    <property type="component" value="Unassembled WGS sequence"/>
</dbReference>
<evidence type="ECO:0000256" key="2">
    <source>
        <dbReference type="ARBA" id="ARBA00022679"/>
    </source>
</evidence>
<dbReference type="OrthoDB" id="9767938at2"/>
<dbReference type="InterPro" id="IPR036390">
    <property type="entry name" value="WH_DNA-bd_sf"/>
</dbReference>
<dbReference type="Gene3D" id="1.10.10.10">
    <property type="entry name" value="Winged helix-like DNA-binding domain superfamily/Winged helix DNA-binding domain"/>
    <property type="match status" value="1"/>
</dbReference>
<evidence type="ECO:0000313" key="6">
    <source>
        <dbReference type="Proteomes" id="UP000245125"/>
    </source>
</evidence>